<keyword evidence="2" id="KW-1185">Reference proteome</keyword>
<dbReference type="Gene3D" id="1.20.1280.50">
    <property type="match status" value="1"/>
</dbReference>
<feature type="domain" description="F-box" evidence="1">
    <location>
        <begin position="13"/>
        <end position="57"/>
    </location>
</feature>
<dbReference type="InterPro" id="IPR001810">
    <property type="entry name" value="F-box_dom"/>
</dbReference>
<evidence type="ECO:0000313" key="2">
    <source>
        <dbReference type="Proteomes" id="UP000046392"/>
    </source>
</evidence>
<sequence length="353" mass="40693">MDFTIEEEYFEVNDDTPILPDDVLVIILSKLSWKEINIAKHVSRRFYNIINEKYHQLNRRKACCVAIKYDKNNDGHPFHVEMNLYRENSQVVSVAYYTKTTNIKSVGELSSFLKMFDMGNLFDFYVYVADHLDIFGILEGVFKIGSNIKFLDIEELTEKDFGSFQKFIKKFTSVEHLNIGHICAPLTGPGDLYSLLSLSSLNTLESFDIYECNKTKILSSDIVSKLLINNPNLRSLTFGSMNCKFLESTSKEFSTVHQPSRMACKNRDRYIELILCSHGEIEHLSNVIKESLGNLKNIEKFETLRYLGISFFSEVIEIKSHVEDCKKCLRGGHKIKKCLYLCDESAYNGKLNH</sequence>
<dbReference type="SUPFAM" id="SSF81383">
    <property type="entry name" value="F-box domain"/>
    <property type="match status" value="1"/>
</dbReference>
<evidence type="ECO:0000313" key="3">
    <source>
        <dbReference type="WBParaSite" id="SPAL_0000127700.1"/>
    </source>
</evidence>
<dbReference type="PROSITE" id="PS50181">
    <property type="entry name" value="FBOX"/>
    <property type="match status" value="1"/>
</dbReference>
<dbReference type="InterPro" id="IPR032675">
    <property type="entry name" value="LRR_dom_sf"/>
</dbReference>
<organism evidence="2 3">
    <name type="scientific">Strongyloides papillosus</name>
    <name type="common">Intestinal threadworm</name>
    <dbReference type="NCBI Taxonomy" id="174720"/>
    <lineage>
        <taxon>Eukaryota</taxon>
        <taxon>Metazoa</taxon>
        <taxon>Ecdysozoa</taxon>
        <taxon>Nematoda</taxon>
        <taxon>Chromadorea</taxon>
        <taxon>Rhabditida</taxon>
        <taxon>Tylenchina</taxon>
        <taxon>Panagrolaimomorpha</taxon>
        <taxon>Strongyloidoidea</taxon>
        <taxon>Strongyloididae</taxon>
        <taxon>Strongyloides</taxon>
    </lineage>
</organism>
<dbReference type="AlphaFoldDB" id="A0A0N5B5D4"/>
<dbReference type="Pfam" id="PF00646">
    <property type="entry name" value="F-box"/>
    <property type="match status" value="1"/>
</dbReference>
<dbReference type="Gene3D" id="3.80.10.10">
    <property type="entry name" value="Ribonuclease Inhibitor"/>
    <property type="match status" value="1"/>
</dbReference>
<dbReference type="WBParaSite" id="SPAL_0000127700.1">
    <property type="protein sequence ID" value="SPAL_0000127700.1"/>
    <property type="gene ID" value="SPAL_0000127700"/>
</dbReference>
<dbReference type="SMART" id="SM00256">
    <property type="entry name" value="FBOX"/>
    <property type="match status" value="1"/>
</dbReference>
<proteinExistence type="predicted"/>
<evidence type="ECO:0000259" key="1">
    <source>
        <dbReference type="PROSITE" id="PS50181"/>
    </source>
</evidence>
<dbReference type="InterPro" id="IPR036047">
    <property type="entry name" value="F-box-like_dom_sf"/>
</dbReference>
<dbReference type="CDD" id="cd09917">
    <property type="entry name" value="F-box_SF"/>
    <property type="match status" value="1"/>
</dbReference>
<name>A0A0N5B5D4_STREA</name>
<accession>A0A0N5B5D4</accession>
<protein>
    <submittedName>
        <fullName evidence="3">F-box domain-containing protein</fullName>
    </submittedName>
</protein>
<reference evidence="3" key="1">
    <citation type="submission" date="2017-02" db="UniProtKB">
        <authorList>
            <consortium name="WormBaseParasite"/>
        </authorList>
    </citation>
    <scope>IDENTIFICATION</scope>
</reference>
<dbReference type="Proteomes" id="UP000046392">
    <property type="component" value="Unplaced"/>
</dbReference>
<dbReference type="SUPFAM" id="SSF52047">
    <property type="entry name" value="RNI-like"/>
    <property type="match status" value="1"/>
</dbReference>